<dbReference type="EMBL" id="CAEY01000442">
    <property type="status" value="NOT_ANNOTATED_CDS"/>
    <property type="molecule type" value="Genomic_DNA"/>
</dbReference>
<proteinExistence type="predicted"/>
<reference evidence="3" key="1">
    <citation type="submission" date="2011-08" db="EMBL/GenBank/DDBJ databases">
        <authorList>
            <person name="Rombauts S."/>
        </authorList>
    </citation>
    <scope>NUCLEOTIDE SEQUENCE</scope>
    <source>
        <strain evidence="3">London</strain>
    </source>
</reference>
<feature type="chain" id="PRO_5004580527" evidence="1">
    <location>
        <begin position="21"/>
        <end position="163"/>
    </location>
</feature>
<dbReference type="Proteomes" id="UP000015104">
    <property type="component" value="Unassembled WGS sequence"/>
</dbReference>
<protein>
    <submittedName>
        <fullName evidence="2">Uncharacterized protein</fullName>
    </submittedName>
</protein>
<evidence type="ECO:0000256" key="1">
    <source>
        <dbReference type="SAM" id="SignalP"/>
    </source>
</evidence>
<feature type="signal peptide" evidence="1">
    <location>
        <begin position="1"/>
        <end position="20"/>
    </location>
</feature>
<keyword evidence="1" id="KW-0732">Signal</keyword>
<accession>T1JQX6</accession>
<dbReference type="AlphaFoldDB" id="T1JQX6"/>
<dbReference type="KEGG" id="tut:107362062"/>
<reference evidence="2" key="2">
    <citation type="submission" date="2015-06" db="UniProtKB">
        <authorList>
            <consortium name="EnsemblMetazoa"/>
        </authorList>
    </citation>
    <scope>IDENTIFICATION</scope>
</reference>
<dbReference type="EnsemblMetazoa" id="tetur01g04860.1">
    <property type="protein sequence ID" value="tetur01g04860.1"/>
    <property type="gene ID" value="tetur01g04860"/>
</dbReference>
<dbReference type="OMA" id="GRINWLF"/>
<keyword evidence="3" id="KW-1185">Reference proteome</keyword>
<gene>
    <name evidence="2" type="primary">107362062</name>
</gene>
<dbReference type="HOGENOM" id="CLU_1629185_0_0_1"/>
<organism evidence="2 3">
    <name type="scientific">Tetranychus urticae</name>
    <name type="common">Two-spotted spider mite</name>
    <dbReference type="NCBI Taxonomy" id="32264"/>
    <lineage>
        <taxon>Eukaryota</taxon>
        <taxon>Metazoa</taxon>
        <taxon>Ecdysozoa</taxon>
        <taxon>Arthropoda</taxon>
        <taxon>Chelicerata</taxon>
        <taxon>Arachnida</taxon>
        <taxon>Acari</taxon>
        <taxon>Acariformes</taxon>
        <taxon>Trombidiformes</taxon>
        <taxon>Prostigmata</taxon>
        <taxon>Eleutherengona</taxon>
        <taxon>Raphignathae</taxon>
        <taxon>Tetranychoidea</taxon>
        <taxon>Tetranychidae</taxon>
        <taxon>Tetranychus</taxon>
    </lineage>
</organism>
<evidence type="ECO:0000313" key="3">
    <source>
        <dbReference type="Proteomes" id="UP000015104"/>
    </source>
</evidence>
<sequence length="163" mass="18063">MKCLNCLLLILGVIIQESDSILIEREDFDFACSNINRLIKQGVGPIEAAERATKELQIKKGHNLDEPTGSFNKKAHQVVQSADGRINWLFSVFSSILQSQAVKVQVGDTNSTKVGVFGKRESPLILQIPCELIPFPSVVDSTDGQSIKLMLLSIDHFLNENRL</sequence>
<name>T1JQX6_TETUR</name>
<evidence type="ECO:0000313" key="2">
    <source>
        <dbReference type="EnsemblMetazoa" id="tetur01g04860.1"/>
    </source>
</evidence>